<evidence type="ECO:0000256" key="6">
    <source>
        <dbReference type="ARBA" id="ARBA00022729"/>
    </source>
</evidence>
<keyword evidence="4" id="KW-0433">Leucine-rich repeat</keyword>
<dbReference type="InterPro" id="IPR001611">
    <property type="entry name" value="Leu-rich_rpt"/>
</dbReference>
<keyword evidence="8 12" id="KW-1133">Transmembrane helix</keyword>
<comment type="similarity">
    <text evidence="2">Belongs to the RLP family.</text>
</comment>
<keyword evidence="3" id="KW-1003">Cell membrane</keyword>
<evidence type="ECO:0000256" key="1">
    <source>
        <dbReference type="ARBA" id="ARBA00004251"/>
    </source>
</evidence>
<dbReference type="Proteomes" id="UP001293593">
    <property type="component" value="Unassembled WGS sequence"/>
</dbReference>
<keyword evidence="9 12" id="KW-0472">Membrane</keyword>
<comment type="caution">
    <text evidence="15">The sequence shown here is derived from an EMBL/GenBank/DDBJ whole genome shotgun (WGS) entry which is preliminary data.</text>
</comment>
<feature type="transmembrane region" description="Helical" evidence="12">
    <location>
        <begin position="1008"/>
        <end position="1026"/>
    </location>
</feature>
<keyword evidence="16" id="KW-1185">Reference proteome</keyword>
<protein>
    <recommendedName>
        <fullName evidence="14">Leucine-rich repeat-containing N-terminal plant-type domain-containing protein</fullName>
    </recommendedName>
</protein>
<dbReference type="Pfam" id="PF13855">
    <property type="entry name" value="LRR_8"/>
    <property type="match status" value="3"/>
</dbReference>
<name>A0AAE1JSX4_9FABA</name>
<dbReference type="InterPro" id="IPR046956">
    <property type="entry name" value="RLP23-like"/>
</dbReference>
<evidence type="ECO:0000256" key="2">
    <source>
        <dbReference type="ARBA" id="ARBA00009592"/>
    </source>
</evidence>
<comment type="subcellular location">
    <subcellularLocation>
        <location evidence="1">Cell membrane</location>
        <topology evidence="1">Single-pass type I membrane protein</topology>
    </subcellularLocation>
</comment>
<keyword evidence="11" id="KW-0325">Glycoprotein</keyword>
<evidence type="ECO:0000256" key="9">
    <source>
        <dbReference type="ARBA" id="ARBA00023136"/>
    </source>
</evidence>
<dbReference type="InterPro" id="IPR013210">
    <property type="entry name" value="LRR_N_plant-typ"/>
</dbReference>
<proteinExistence type="inferred from homology"/>
<dbReference type="InterPro" id="IPR003591">
    <property type="entry name" value="Leu-rich_rpt_typical-subtyp"/>
</dbReference>
<accession>A0AAE1JSX4</accession>
<evidence type="ECO:0000256" key="10">
    <source>
        <dbReference type="ARBA" id="ARBA00023170"/>
    </source>
</evidence>
<keyword evidence="10" id="KW-0675">Receptor</keyword>
<dbReference type="PROSITE" id="PS51450">
    <property type="entry name" value="LRR"/>
    <property type="match status" value="1"/>
</dbReference>
<dbReference type="Pfam" id="PF08263">
    <property type="entry name" value="LRRNT_2"/>
    <property type="match status" value="2"/>
</dbReference>
<evidence type="ECO:0000259" key="14">
    <source>
        <dbReference type="Pfam" id="PF08263"/>
    </source>
</evidence>
<evidence type="ECO:0000256" key="7">
    <source>
        <dbReference type="ARBA" id="ARBA00022737"/>
    </source>
</evidence>
<feature type="signal peptide" evidence="13">
    <location>
        <begin position="1"/>
        <end position="19"/>
    </location>
</feature>
<dbReference type="SMART" id="SM00369">
    <property type="entry name" value="LRR_TYP"/>
    <property type="match status" value="9"/>
</dbReference>
<evidence type="ECO:0000313" key="15">
    <source>
        <dbReference type="EMBL" id="KAK4275991.1"/>
    </source>
</evidence>
<dbReference type="SUPFAM" id="SSF52058">
    <property type="entry name" value="L domain-like"/>
    <property type="match status" value="4"/>
</dbReference>
<evidence type="ECO:0000256" key="11">
    <source>
        <dbReference type="ARBA" id="ARBA00023180"/>
    </source>
</evidence>
<feature type="domain" description="Leucine-rich repeat-containing N-terminal plant-type" evidence="14">
    <location>
        <begin position="65"/>
        <end position="93"/>
    </location>
</feature>
<dbReference type="PRINTS" id="PR00019">
    <property type="entry name" value="LEURICHRPT"/>
</dbReference>
<dbReference type="FunFam" id="3.80.10.10:FF:000213">
    <property type="entry name" value="Tyrosine-sulfated glycopeptide receptor 1"/>
    <property type="match status" value="1"/>
</dbReference>
<evidence type="ECO:0000256" key="5">
    <source>
        <dbReference type="ARBA" id="ARBA00022692"/>
    </source>
</evidence>
<dbReference type="PANTHER" id="PTHR48061:SF46">
    <property type="entry name" value="LEUCINE-RICH REPEAT-CONTAINING N-TERMINAL PLANT-TYPE DOMAIN-CONTAINING PROTEIN"/>
    <property type="match status" value="1"/>
</dbReference>
<dbReference type="InterPro" id="IPR032675">
    <property type="entry name" value="LRR_dom_sf"/>
</dbReference>
<dbReference type="Pfam" id="PF00560">
    <property type="entry name" value="LRR_1"/>
    <property type="match status" value="6"/>
</dbReference>
<dbReference type="AlphaFoldDB" id="A0AAE1JSX4"/>
<keyword evidence="6 13" id="KW-0732">Signal</keyword>
<gene>
    <name evidence="15" type="ORF">QN277_018995</name>
</gene>
<dbReference type="GO" id="GO:0005886">
    <property type="term" value="C:plasma membrane"/>
    <property type="evidence" value="ECO:0007669"/>
    <property type="project" value="UniProtKB-SubCell"/>
</dbReference>
<sequence length="1040" mass="115861">MAFRVIICFYLFFLSSSLSSSLNPPLCNSHDSSALLQFKNPFSLNHSASTSCDEFYDDTDYFSTIKFKNSSHPKTASWGNDLNCCLWDGITCDSMSGHVIGLDLSCSWLQGQLHPNSTLFQLSHLQTLNLAFNDFSVSLISSQFGDLSTLMHLNLSSSSFTGEIPPKIAELSKLVSLDLSWNYFSFYEWLRLEPSTWEKLVLNLTNMQELVLDEVDMSSIATSSLSLLMNLSSSLVSLRLSDTELQGNITSDILCLENLQQLGLSSNRNLNFQLPKSNWSSPLSFLDLSFCNFEGRVPLGLRNLTQLTYLNLAWNKFSGEISFLSNQEHLTHLYLEQNNFFGETPSKISQLSKLVSIDLSYNFGMKESSSLRLEPSIWEKLIQNTTNLRVLRLSHVNMSSVVSNSLSLPMNVSSSLIHLSLRETSLQGDITNAIMQLENLKYLDLGGNTNIKIQLPKLNWSSIRGLYLDGIHFLGEIPDSIGHLKSLEELNLSNCQFEGPIPPSFKSLTQLRSLDLSSNKFSGGLLFLSILTQLTNLDLSSNKVSGELSFLSTLTQLIDLHLSSNKFSGQIPSSFSNFEHLFHLGLSRNNFSGEIPDVFGKLSELQYLELDNNKFSGQVPLSLSNTSIIFLDLSFNMLQGNLPIPFFGAHFFSVSNNKFSGDVNSFLFCNASSLEILNLSHNNLSGPIPQCLVVLPNLSVLDLQMNVFSGTLPNKFSKNNVLQTLHFNSNRLNGSLPLSLSHCTKLEIFDVGHNKIRDIFPSWLDDLPELQVLVLRENRFYGAISSSNTKHPFPKLRIFDISNNYFCGFLPTTYIKEFKGMMNVDNVEAGSQYMGSKNYSAYMDSVMITWKGNIIELERILTIFTTIDLSNNGFVGEIPRAIGELHALIGLNLSHNRIIGSIPKSIGKLTNLEWLDLSCNKLVGEIPLAMTNLNFLSTLNLSQNQLEGMIPKGKQFDTFQTDSYEGNLGLCGAPLPKICNTEEGESPIPTTSKFDSIDKFGFDWKPVALGYGCGVVFGILVGYIVFSIGKPQWLVKTFGG</sequence>
<evidence type="ECO:0000256" key="4">
    <source>
        <dbReference type="ARBA" id="ARBA00022614"/>
    </source>
</evidence>
<organism evidence="15 16">
    <name type="scientific">Acacia crassicarpa</name>
    <name type="common">northern wattle</name>
    <dbReference type="NCBI Taxonomy" id="499986"/>
    <lineage>
        <taxon>Eukaryota</taxon>
        <taxon>Viridiplantae</taxon>
        <taxon>Streptophyta</taxon>
        <taxon>Embryophyta</taxon>
        <taxon>Tracheophyta</taxon>
        <taxon>Spermatophyta</taxon>
        <taxon>Magnoliopsida</taxon>
        <taxon>eudicotyledons</taxon>
        <taxon>Gunneridae</taxon>
        <taxon>Pentapetalae</taxon>
        <taxon>rosids</taxon>
        <taxon>fabids</taxon>
        <taxon>Fabales</taxon>
        <taxon>Fabaceae</taxon>
        <taxon>Caesalpinioideae</taxon>
        <taxon>mimosoid clade</taxon>
        <taxon>Acacieae</taxon>
        <taxon>Acacia</taxon>
    </lineage>
</organism>
<evidence type="ECO:0000256" key="13">
    <source>
        <dbReference type="SAM" id="SignalP"/>
    </source>
</evidence>
<dbReference type="Gene3D" id="3.80.10.10">
    <property type="entry name" value="Ribonuclease Inhibitor"/>
    <property type="match status" value="4"/>
</dbReference>
<dbReference type="PANTHER" id="PTHR48061">
    <property type="entry name" value="LEUCINE-RICH REPEAT RECEPTOR PROTEIN KINASE EMS1-LIKE-RELATED"/>
    <property type="match status" value="1"/>
</dbReference>
<keyword evidence="7" id="KW-0677">Repeat</keyword>
<evidence type="ECO:0000313" key="16">
    <source>
        <dbReference type="Proteomes" id="UP001293593"/>
    </source>
</evidence>
<reference evidence="15" key="1">
    <citation type="submission" date="2023-10" db="EMBL/GenBank/DDBJ databases">
        <title>Chromosome-level genome of the transformable northern wattle, Acacia crassicarpa.</title>
        <authorList>
            <person name="Massaro I."/>
            <person name="Sinha N.R."/>
            <person name="Poethig S."/>
            <person name="Leichty A.R."/>
        </authorList>
    </citation>
    <scope>NUCLEOTIDE SEQUENCE</scope>
    <source>
        <strain evidence="15">Acra3RX</strain>
        <tissue evidence="15">Leaf</tissue>
    </source>
</reference>
<evidence type="ECO:0000256" key="8">
    <source>
        <dbReference type="ARBA" id="ARBA00022989"/>
    </source>
</evidence>
<dbReference type="FunFam" id="3.80.10.10:FF:000095">
    <property type="entry name" value="LRR receptor-like serine/threonine-protein kinase GSO1"/>
    <property type="match status" value="1"/>
</dbReference>
<feature type="chain" id="PRO_5042281742" description="Leucine-rich repeat-containing N-terminal plant-type domain-containing protein" evidence="13">
    <location>
        <begin position="20"/>
        <end position="1040"/>
    </location>
</feature>
<evidence type="ECO:0000256" key="3">
    <source>
        <dbReference type="ARBA" id="ARBA00022475"/>
    </source>
</evidence>
<dbReference type="EMBL" id="JAWXYG010000004">
    <property type="protein sequence ID" value="KAK4275991.1"/>
    <property type="molecule type" value="Genomic_DNA"/>
</dbReference>
<feature type="domain" description="Leucine-rich repeat-containing N-terminal plant-type" evidence="14">
    <location>
        <begin position="29"/>
        <end position="49"/>
    </location>
</feature>
<keyword evidence="5 12" id="KW-0812">Transmembrane</keyword>
<evidence type="ECO:0000256" key="12">
    <source>
        <dbReference type="SAM" id="Phobius"/>
    </source>
</evidence>